<evidence type="ECO:0000313" key="1">
    <source>
        <dbReference type="EMBL" id="MFD1325200.1"/>
    </source>
</evidence>
<gene>
    <name evidence="1" type="ORF">ACFQ4H_29345</name>
</gene>
<dbReference type="RefSeq" id="WP_377577130.1">
    <property type="nucleotide sequence ID" value="NZ_JBHTMP010000070.1"/>
</dbReference>
<comment type="caution">
    <text evidence="1">The sequence shown here is derived from an EMBL/GenBank/DDBJ whole genome shotgun (WGS) entry which is preliminary data.</text>
</comment>
<organism evidence="1 2">
    <name type="scientific">Micromonospora sonneratiae</name>
    <dbReference type="NCBI Taxonomy" id="1184706"/>
    <lineage>
        <taxon>Bacteria</taxon>
        <taxon>Bacillati</taxon>
        <taxon>Actinomycetota</taxon>
        <taxon>Actinomycetes</taxon>
        <taxon>Micromonosporales</taxon>
        <taxon>Micromonosporaceae</taxon>
        <taxon>Micromonospora</taxon>
    </lineage>
</organism>
<keyword evidence="2" id="KW-1185">Reference proteome</keyword>
<reference evidence="2" key="1">
    <citation type="journal article" date="2019" name="Int. J. Syst. Evol. Microbiol.">
        <title>The Global Catalogue of Microorganisms (GCM) 10K type strain sequencing project: providing services to taxonomists for standard genome sequencing and annotation.</title>
        <authorList>
            <consortium name="The Broad Institute Genomics Platform"/>
            <consortium name="The Broad Institute Genome Sequencing Center for Infectious Disease"/>
            <person name="Wu L."/>
            <person name="Ma J."/>
        </authorList>
    </citation>
    <scope>NUCLEOTIDE SEQUENCE [LARGE SCALE GENOMIC DNA]</scope>
    <source>
        <strain evidence="2">JCM 31037</strain>
    </source>
</reference>
<protein>
    <submittedName>
        <fullName evidence="1">Uncharacterized protein</fullName>
    </submittedName>
</protein>
<evidence type="ECO:0000313" key="2">
    <source>
        <dbReference type="Proteomes" id="UP001597260"/>
    </source>
</evidence>
<name>A0ABW3YPA9_9ACTN</name>
<dbReference type="Proteomes" id="UP001597260">
    <property type="component" value="Unassembled WGS sequence"/>
</dbReference>
<dbReference type="EMBL" id="JBHTMP010000070">
    <property type="protein sequence ID" value="MFD1325200.1"/>
    <property type="molecule type" value="Genomic_DNA"/>
</dbReference>
<sequence>MVPKRSGPGRVLLVLAVVLSLVLCGITGAGSGWVTGTLTTNPELLSALPPTDADFPTADRRYLPGVKVGVVVEDWMKKANSYTCAPPDPPGRTLSEAKQRLECLAPGDLKWDLTVDIEFDDETHVRYVRADCEFKPGAKACSSLFATMADALLSGNAELRKQAFDWAEKNADTDNSTTIGGIRFSVKLEPHSIVAEPAI</sequence>
<accession>A0ABW3YPA9</accession>
<proteinExistence type="predicted"/>